<gene>
    <name evidence="2" type="ORF">C8R28_100510</name>
    <name evidence="3" type="ORF">SAMN05216406_1133</name>
    <name evidence="4" type="ORF">SAMN05421510_1001139</name>
    <name evidence="5" type="ORF">SAMN06297164_1155</name>
</gene>
<evidence type="ECO:0000313" key="6">
    <source>
        <dbReference type="Proteomes" id="UP000181998"/>
    </source>
</evidence>
<organism evidence="4 6">
    <name type="scientific">Nitrosomonas ureae</name>
    <dbReference type="NCBI Taxonomy" id="44577"/>
    <lineage>
        <taxon>Bacteria</taxon>
        <taxon>Pseudomonadati</taxon>
        <taxon>Pseudomonadota</taxon>
        <taxon>Betaproteobacteria</taxon>
        <taxon>Nitrosomonadales</taxon>
        <taxon>Nitrosomonadaceae</taxon>
        <taxon>Nitrosomonas</taxon>
    </lineage>
</organism>
<sequence length="34" mass="3921">MSQETDKKRKKLVTAIILFATVVAIYITVILKVW</sequence>
<accession>A0A1H8ZN85</accession>
<reference evidence="5 8" key="3">
    <citation type="submission" date="2017-09" db="EMBL/GenBank/DDBJ databases">
        <authorList>
            <person name="Ehlers B."/>
            <person name="Leendertz F.H."/>
        </authorList>
    </citation>
    <scope>NUCLEOTIDE SEQUENCE [LARGE SCALE GENOMIC DNA]</scope>
    <source>
        <strain evidence="5 8">Nm42</strain>
    </source>
</reference>
<evidence type="ECO:0000313" key="2">
    <source>
        <dbReference type="EMBL" id="PTQ87404.1"/>
    </source>
</evidence>
<evidence type="ECO:0000313" key="3">
    <source>
        <dbReference type="EMBL" id="SDT94855.1"/>
    </source>
</evidence>
<dbReference type="Proteomes" id="UP000219335">
    <property type="component" value="Unassembled WGS sequence"/>
</dbReference>
<dbReference type="Proteomes" id="UP000182882">
    <property type="component" value="Unassembled WGS sequence"/>
</dbReference>
<keyword evidence="1" id="KW-0812">Transmembrane</keyword>
<dbReference type="AlphaFoldDB" id="A0A1H8ZN85"/>
<name>A0A1H8ZN85_9PROT</name>
<protein>
    <submittedName>
        <fullName evidence="4">Uncharacterized protein</fullName>
    </submittedName>
</protein>
<evidence type="ECO:0000313" key="7">
    <source>
        <dbReference type="Proteomes" id="UP000182882"/>
    </source>
</evidence>
<keyword evidence="1" id="KW-1133">Transmembrane helix</keyword>
<dbReference type="EMBL" id="QAOL01000005">
    <property type="protein sequence ID" value="PTQ87404.1"/>
    <property type="molecule type" value="Genomic_DNA"/>
</dbReference>
<proteinExistence type="predicted"/>
<evidence type="ECO:0000313" key="4">
    <source>
        <dbReference type="EMBL" id="SEP65890.1"/>
    </source>
</evidence>
<evidence type="ECO:0000313" key="9">
    <source>
        <dbReference type="Proteomes" id="UP000244110"/>
    </source>
</evidence>
<reference evidence="7" key="2">
    <citation type="submission" date="2016-10" db="EMBL/GenBank/DDBJ databases">
        <authorList>
            <person name="Varghese N."/>
            <person name="Submissions S."/>
        </authorList>
    </citation>
    <scope>NUCLEOTIDE SEQUENCE [LARGE SCALE GENOMIC DNA]</scope>
    <source>
        <strain evidence="7">Nm10</strain>
    </source>
</reference>
<reference evidence="4 6" key="1">
    <citation type="submission" date="2016-10" db="EMBL/GenBank/DDBJ databases">
        <authorList>
            <person name="de Groot N.N."/>
        </authorList>
    </citation>
    <scope>NUCLEOTIDE SEQUENCE [LARGE SCALE GENOMIC DNA]</scope>
    <source>
        <strain evidence="3">Nm10</strain>
        <strain evidence="4 6">Nm9</strain>
    </source>
</reference>
<evidence type="ECO:0000256" key="1">
    <source>
        <dbReference type="SAM" id="Phobius"/>
    </source>
</evidence>
<dbReference type="EMBL" id="FOFX01000001">
    <property type="protein sequence ID" value="SEP65890.1"/>
    <property type="molecule type" value="Genomic_DNA"/>
</dbReference>
<evidence type="ECO:0000313" key="5">
    <source>
        <dbReference type="EMBL" id="SOD17338.1"/>
    </source>
</evidence>
<dbReference type="Proteomes" id="UP000181998">
    <property type="component" value="Unassembled WGS sequence"/>
</dbReference>
<feature type="transmembrane region" description="Helical" evidence="1">
    <location>
        <begin position="12"/>
        <end position="31"/>
    </location>
</feature>
<dbReference type="EMBL" id="OCMU01000001">
    <property type="protein sequence ID" value="SOD17338.1"/>
    <property type="molecule type" value="Genomic_DNA"/>
</dbReference>
<evidence type="ECO:0000313" key="8">
    <source>
        <dbReference type="Proteomes" id="UP000219335"/>
    </source>
</evidence>
<reference evidence="2 9" key="4">
    <citation type="submission" date="2018-04" db="EMBL/GenBank/DDBJ databases">
        <title>Active sludge and wastewater microbial communities from Klosterneuburg, Austria.</title>
        <authorList>
            <person name="Wagner M."/>
        </authorList>
    </citation>
    <scope>NUCLEOTIDE SEQUENCE [LARGE SCALE GENOMIC DNA]</scope>
    <source>
        <strain evidence="2 9">Nm4</strain>
    </source>
</reference>
<keyword evidence="7" id="KW-1185">Reference proteome</keyword>
<dbReference type="Proteomes" id="UP000244110">
    <property type="component" value="Unassembled WGS sequence"/>
</dbReference>
<dbReference type="EMBL" id="FNLN01000013">
    <property type="protein sequence ID" value="SDT94855.1"/>
    <property type="molecule type" value="Genomic_DNA"/>
</dbReference>
<keyword evidence="1" id="KW-0472">Membrane</keyword>